<evidence type="ECO:0000313" key="1">
    <source>
        <dbReference type="EMBL" id="AMJ76720.1"/>
    </source>
</evidence>
<dbReference type="RefSeq" id="WP_061093759.1">
    <property type="nucleotide sequence ID" value="NZ_CP013927.1"/>
</dbReference>
<accession>A0ABM5YQ28</accession>
<sequence length="103" mass="11808">MNIETVKSFQQKGAVSQVTGIGLPNGDLVLVMMVNGMEVTLTHMNEFEKVFRSPKYILSYLKEHGFKECEFNLTNWGIDKIFDPHKQAVLLKKKALNRKDNHV</sequence>
<evidence type="ECO:0000313" key="2">
    <source>
        <dbReference type="Proteomes" id="UP000056750"/>
    </source>
</evidence>
<proteinExistence type="predicted"/>
<reference evidence="1 2" key="1">
    <citation type="submission" date="2015-12" db="EMBL/GenBank/DDBJ databases">
        <title>Intraspecies pangenome expansion in the marine bacterium Alteromonas.</title>
        <authorList>
            <person name="Lopez-Perez M."/>
            <person name="Rodriguez-Valera F."/>
        </authorList>
    </citation>
    <scope>NUCLEOTIDE SEQUENCE [LARGE SCALE GENOMIC DNA]</scope>
    <source>
        <strain evidence="1 2">LMG 21861</strain>
        <plasmid evidence="1 2">pASTE61-200</plasmid>
    </source>
</reference>
<gene>
    <name evidence="1" type="ORF">AVL57_00845</name>
</gene>
<organism evidence="1 2">
    <name type="scientific">Alteromonas stellipolaris</name>
    <dbReference type="NCBI Taxonomy" id="233316"/>
    <lineage>
        <taxon>Bacteria</taxon>
        <taxon>Pseudomonadati</taxon>
        <taxon>Pseudomonadota</taxon>
        <taxon>Gammaproteobacteria</taxon>
        <taxon>Alteromonadales</taxon>
        <taxon>Alteromonadaceae</taxon>
        <taxon>Alteromonas/Salinimonas group</taxon>
        <taxon>Alteromonas</taxon>
    </lineage>
</organism>
<dbReference type="EMBL" id="CP013927">
    <property type="protein sequence ID" value="AMJ76720.1"/>
    <property type="molecule type" value="Genomic_DNA"/>
</dbReference>
<geneLocation type="plasmid" evidence="1 2">
    <name>pASTE61-200</name>
</geneLocation>
<dbReference type="Proteomes" id="UP000056750">
    <property type="component" value="Plasmid pASTE61-200"/>
</dbReference>
<protein>
    <submittedName>
        <fullName evidence="1">Uncharacterized protein</fullName>
    </submittedName>
</protein>
<name>A0ABM5YQ28_9ALTE</name>
<keyword evidence="1" id="KW-0614">Plasmid</keyword>
<keyword evidence="2" id="KW-1185">Reference proteome</keyword>